<evidence type="ECO:0000256" key="1">
    <source>
        <dbReference type="SAM" id="SignalP"/>
    </source>
</evidence>
<evidence type="ECO:0000313" key="3">
    <source>
        <dbReference type="EMBL" id="AYM75685.1"/>
    </source>
</evidence>
<dbReference type="NCBIfam" id="NF033208">
    <property type="entry name" value="choice_anch_E"/>
    <property type="match status" value="1"/>
</dbReference>
<dbReference type="RefSeq" id="WP_121668961.1">
    <property type="nucleotide sequence ID" value="NZ_CP033019.1"/>
</dbReference>
<gene>
    <name evidence="3" type="ORF">D9M09_07585</name>
</gene>
<dbReference type="Pfam" id="PF07589">
    <property type="entry name" value="PEP-CTERM"/>
    <property type="match status" value="1"/>
</dbReference>
<proteinExistence type="predicted"/>
<keyword evidence="1" id="KW-0732">Signal</keyword>
<evidence type="ECO:0000259" key="2">
    <source>
        <dbReference type="Pfam" id="PF07589"/>
    </source>
</evidence>
<keyword evidence="4" id="KW-1185">Reference proteome</keyword>
<name>A0A3G2E935_9BURK</name>
<protein>
    <submittedName>
        <fullName evidence="3">PEP-CTERM sorting domain-containing protein</fullName>
    </submittedName>
</protein>
<reference evidence="3 4" key="1">
    <citation type="submission" date="2018-10" db="EMBL/GenBank/DDBJ databases">
        <title>Effects of UV and annual dynamics of microbial communities in freshwater RAS systems.</title>
        <authorList>
            <person name="Bekkelund A.K."/>
            <person name="Hansen B.R."/>
            <person name="Stokken H."/>
            <person name="Eriksen B.F."/>
            <person name="Kashulin N.A."/>
        </authorList>
    </citation>
    <scope>NUCLEOTIDE SEQUENCE [LARGE SCALE GENOMIC DNA]</scope>
    <source>
        <strain evidence="3 4">BHSEK</strain>
    </source>
</reference>
<feature type="signal peptide" evidence="1">
    <location>
        <begin position="1"/>
        <end position="24"/>
    </location>
</feature>
<feature type="domain" description="Ice-binding protein C-terminal" evidence="2">
    <location>
        <begin position="202"/>
        <end position="226"/>
    </location>
</feature>
<accession>A0A3G2E935</accession>
<dbReference type="Proteomes" id="UP000279594">
    <property type="component" value="Chromosome"/>
</dbReference>
<dbReference type="InterPro" id="IPR013424">
    <property type="entry name" value="Ice-binding_C"/>
</dbReference>
<sequence>MQKSLIALAAAAVLSLGAASSAQAATQTISFSADRALGATNWSDTLGLGKFDSNLGTLTSIKFHLEGAVQGSGRTESLDASASNVTLSLASLLTLYRPDNSTLLVANPLFTQTFALSAFDGSIDFAGTSGASTGLRSSTGSNGYTSASASDFALFSSAGGGLIYLGLNAVGSSTGSGAGNLLTQFQTSASGRVAVTYEYVSAVPEPETYVMLLTGLALAGVMARRRKPRT</sequence>
<evidence type="ECO:0000313" key="4">
    <source>
        <dbReference type="Proteomes" id="UP000279594"/>
    </source>
</evidence>
<feature type="chain" id="PRO_5018086256" evidence="1">
    <location>
        <begin position="25"/>
        <end position="230"/>
    </location>
</feature>
<dbReference type="AlphaFoldDB" id="A0A3G2E935"/>
<organism evidence="3 4">
    <name type="scientific">Janthinobacterium agaricidamnosum</name>
    <dbReference type="NCBI Taxonomy" id="55508"/>
    <lineage>
        <taxon>Bacteria</taxon>
        <taxon>Pseudomonadati</taxon>
        <taxon>Pseudomonadota</taxon>
        <taxon>Betaproteobacteria</taxon>
        <taxon>Burkholderiales</taxon>
        <taxon>Oxalobacteraceae</taxon>
        <taxon>Janthinobacterium</taxon>
    </lineage>
</organism>
<dbReference type="NCBIfam" id="TIGR02595">
    <property type="entry name" value="PEP_CTERM"/>
    <property type="match status" value="1"/>
</dbReference>
<dbReference type="EMBL" id="CP033019">
    <property type="protein sequence ID" value="AYM75685.1"/>
    <property type="molecule type" value="Genomic_DNA"/>
</dbReference>